<sequence>MADDSTSSVFKEMEQILRISMRSKWQNNYVATAFPAGENLFIRMGAETESLISRASSIIPLKNVDNVKLTGNTDYSTKKKNNEITKACAAILELRTYAQIRAAKVERKWDAAKL</sequence>
<dbReference type="Proteomes" id="UP001234178">
    <property type="component" value="Unassembled WGS sequence"/>
</dbReference>
<evidence type="ECO:0000313" key="1">
    <source>
        <dbReference type="EMBL" id="KAK4018083.1"/>
    </source>
</evidence>
<organism evidence="1 2">
    <name type="scientific">Daphnia magna</name>
    <dbReference type="NCBI Taxonomy" id="35525"/>
    <lineage>
        <taxon>Eukaryota</taxon>
        <taxon>Metazoa</taxon>
        <taxon>Ecdysozoa</taxon>
        <taxon>Arthropoda</taxon>
        <taxon>Crustacea</taxon>
        <taxon>Branchiopoda</taxon>
        <taxon>Diplostraca</taxon>
        <taxon>Cladocera</taxon>
        <taxon>Anomopoda</taxon>
        <taxon>Daphniidae</taxon>
        <taxon>Daphnia</taxon>
    </lineage>
</organism>
<name>A0ABQ9ZZ07_9CRUS</name>
<accession>A0ABQ9ZZ07</accession>
<reference evidence="1 2" key="1">
    <citation type="journal article" date="2023" name="Nucleic Acids Res.">
        <title>The hologenome of Daphnia magna reveals possible DNA methylation and microbiome-mediated evolution of the host genome.</title>
        <authorList>
            <person name="Chaturvedi A."/>
            <person name="Li X."/>
            <person name="Dhandapani V."/>
            <person name="Marshall H."/>
            <person name="Kissane S."/>
            <person name="Cuenca-Cambronero M."/>
            <person name="Asole G."/>
            <person name="Calvet F."/>
            <person name="Ruiz-Romero M."/>
            <person name="Marangio P."/>
            <person name="Guigo R."/>
            <person name="Rago D."/>
            <person name="Mirbahai L."/>
            <person name="Eastwood N."/>
            <person name="Colbourne J.K."/>
            <person name="Zhou J."/>
            <person name="Mallon E."/>
            <person name="Orsini L."/>
        </authorList>
    </citation>
    <scope>NUCLEOTIDE SEQUENCE [LARGE SCALE GENOMIC DNA]</scope>
    <source>
        <strain evidence="1">LRV0_1</strain>
    </source>
</reference>
<gene>
    <name evidence="1" type="ORF">OUZ56_000152</name>
</gene>
<comment type="caution">
    <text evidence="1">The sequence shown here is derived from an EMBL/GenBank/DDBJ whole genome shotgun (WGS) entry which is preliminary data.</text>
</comment>
<protein>
    <submittedName>
        <fullName evidence="1">Uncharacterized protein</fullName>
    </submittedName>
</protein>
<dbReference type="EMBL" id="JAOYFB010000036">
    <property type="protein sequence ID" value="KAK4018083.1"/>
    <property type="molecule type" value="Genomic_DNA"/>
</dbReference>
<keyword evidence="2" id="KW-1185">Reference proteome</keyword>
<proteinExistence type="predicted"/>
<evidence type="ECO:0000313" key="2">
    <source>
        <dbReference type="Proteomes" id="UP001234178"/>
    </source>
</evidence>